<keyword evidence="7 13" id="KW-0067">ATP-binding</keyword>
<keyword evidence="16" id="KW-1185">Reference proteome</keyword>
<dbReference type="NCBIfam" id="TIGR01205">
    <property type="entry name" value="D_ala_D_alaTIGR"/>
    <property type="match status" value="1"/>
</dbReference>
<dbReference type="InterPro" id="IPR011761">
    <property type="entry name" value="ATP-grasp"/>
</dbReference>
<keyword evidence="11 12" id="KW-0961">Cell wall biogenesis/degradation</keyword>
<dbReference type="InterPro" id="IPR013815">
    <property type="entry name" value="ATP_grasp_subdomain_1"/>
</dbReference>
<dbReference type="InterPro" id="IPR011095">
    <property type="entry name" value="Dala_Dala_lig_C"/>
</dbReference>
<evidence type="ECO:0000256" key="8">
    <source>
        <dbReference type="ARBA" id="ARBA00022842"/>
    </source>
</evidence>
<evidence type="ECO:0000259" key="14">
    <source>
        <dbReference type="PROSITE" id="PS50975"/>
    </source>
</evidence>
<dbReference type="Pfam" id="PF01820">
    <property type="entry name" value="Dala_Dala_lig_N"/>
    <property type="match status" value="2"/>
</dbReference>
<evidence type="ECO:0000256" key="1">
    <source>
        <dbReference type="ARBA" id="ARBA00004496"/>
    </source>
</evidence>
<dbReference type="HAMAP" id="MF_00047">
    <property type="entry name" value="Dala_Dala_lig"/>
    <property type="match status" value="1"/>
</dbReference>
<keyword evidence="3 12" id="KW-0963">Cytoplasm</keyword>
<dbReference type="PIRSF" id="PIRSF039102">
    <property type="entry name" value="Ddl/VanB"/>
    <property type="match status" value="1"/>
</dbReference>
<dbReference type="SUPFAM" id="SSF56059">
    <property type="entry name" value="Glutathione synthetase ATP-binding domain-like"/>
    <property type="match status" value="1"/>
</dbReference>
<evidence type="ECO:0000256" key="12">
    <source>
        <dbReference type="HAMAP-Rule" id="MF_00047"/>
    </source>
</evidence>
<dbReference type="SMART" id="SM01209">
    <property type="entry name" value="GARS_A"/>
    <property type="match status" value="1"/>
</dbReference>
<dbReference type="InterPro" id="IPR005905">
    <property type="entry name" value="D_ala_D_ala"/>
</dbReference>
<evidence type="ECO:0000256" key="2">
    <source>
        <dbReference type="ARBA" id="ARBA00010871"/>
    </source>
</evidence>
<comment type="subcellular location">
    <subcellularLocation>
        <location evidence="1 12">Cytoplasm</location>
    </subcellularLocation>
</comment>
<dbReference type="PANTHER" id="PTHR23132">
    <property type="entry name" value="D-ALANINE--D-ALANINE LIGASE"/>
    <property type="match status" value="1"/>
</dbReference>
<evidence type="ECO:0000256" key="9">
    <source>
        <dbReference type="ARBA" id="ARBA00022960"/>
    </source>
</evidence>
<dbReference type="Pfam" id="PF07478">
    <property type="entry name" value="Dala_Dala_lig_C"/>
    <property type="match status" value="1"/>
</dbReference>
<feature type="domain" description="ATP-grasp" evidence="14">
    <location>
        <begin position="99"/>
        <end position="293"/>
    </location>
</feature>
<comment type="similarity">
    <text evidence="2 12">Belongs to the D-alanine--D-alanine ligase family.</text>
</comment>
<dbReference type="Proteomes" id="UP001519307">
    <property type="component" value="Unassembled WGS sequence"/>
</dbReference>
<dbReference type="SUPFAM" id="SSF52440">
    <property type="entry name" value="PreATP-grasp domain"/>
    <property type="match status" value="1"/>
</dbReference>
<organism evidence="15 16">
    <name type="scientific">Clostridium algifaecis</name>
    <dbReference type="NCBI Taxonomy" id="1472040"/>
    <lineage>
        <taxon>Bacteria</taxon>
        <taxon>Bacillati</taxon>
        <taxon>Bacillota</taxon>
        <taxon>Clostridia</taxon>
        <taxon>Eubacteriales</taxon>
        <taxon>Clostridiaceae</taxon>
        <taxon>Clostridium</taxon>
    </lineage>
</organism>
<comment type="pathway">
    <text evidence="12">Cell wall biogenesis; peptidoglycan biosynthesis.</text>
</comment>
<name>A0ABS4KUM9_9CLOT</name>
<dbReference type="PANTHER" id="PTHR23132:SF23">
    <property type="entry name" value="D-ALANINE--D-ALANINE LIGASE B"/>
    <property type="match status" value="1"/>
</dbReference>
<dbReference type="InterPro" id="IPR000291">
    <property type="entry name" value="D-Ala_lig_Van_CS"/>
</dbReference>
<keyword evidence="5" id="KW-0479">Metal-binding</keyword>
<evidence type="ECO:0000256" key="3">
    <source>
        <dbReference type="ARBA" id="ARBA00022490"/>
    </source>
</evidence>
<comment type="catalytic activity">
    <reaction evidence="12">
        <text>2 D-alanine + ATP = D-alanyl-D-alanine + ADP + phosphate + H(+)</text>
        <dbReference type="Rhea" id="RHEA:11224"/>
        <dbReference type="ChEBI" id="CHEBI:15378"/>
        <dbReference type="ChEBI" id="CHEBI:30616"/>
        <dbReference type="ChEBI" id="CHEBI:43474"/>
        <dbReference type="ChEBI" id="CHEBI:57416"/>
        <dbReference type="ChEBI" id="CHEBI:57822"/>
        <dbReference type="ChEBI" id="CHEBI:456216"/>
        <dbReference type="EC" id="6.3.2.4"/>
    </reaction>
</comment>
<dbReference type="Gene3D" id="3.30.470.20">
    <property type="entry name" value="ATP-grasp fold, B domain"/>
    <property type="match status" value="1"/>
</dbReference>
<evidence type="ECO:0000256" key="6">
    <source>
        <dbReference type="ARBA" id="ARBA00022741"/>
    </source>
</evidence>
<evidence type="ECO:0000313" key="16">
    <source>
        <dbReference type="Proteomes" id="UP001519307"/>
    </source>
</evidence>
<evidence type="ECO:0000256" key="5">
    <source>
        <dbReference type="ARBA" id="ARBA00022723"/>
    </source>
</evidence>
<accession>A0ABS4KUM9</accession>
<dbReference type="InterPro" id="IPR011127">
    <property type="entry name" value="Dala_Dala_lig_N"/>
</dbReference>
<comment type="caution">
    <text evidence="15">The sequence shown here is derived from an EMBL/GenBank/DDBJ whole genome shotgun (WGS) entry which is preliminary data.</text>
</comment>
<evidence type="ECO:0000256" key="7">
    <source>
        <dbReference type="ARBA" id="ARBA00022840"/>
    </source>
</evidence>
<dbReference type="EC" id="6.3.2.4" evidence="12"/>
<dbReference type="InterPro" id="IPR016185">
    <property type="entry name" value="PreATP-grasp_dom_sf"/>
</dbReference>
<proteinExistence type="inferred from homology"/>
<sequence>MKIGVVMGGISSEREISLQSGKEIMNCFDKDKYEIVPVVIDKKEDIITKTKDIDFAFLALHGKFGEDGTVQSVLDTLDIPYSGCSPITSAICMDKDMTKKVLKSKDINTARWMCVKSIDEIDYDYLDKIGYPVFVKPNSGGSSVATNLIKRREDIENAVKEALEYDEEVMIEEYIKGEEVTCCVLNGKTLPIITIKPKTEFFDYKAKYTDGGSDEVVIKLPDELEEKIQKISLDCWKALKCRVYVRVDLIVKDNIPYVLELNTLSGMTKNSLFPKSAKAVGISYSQLLDKIVEYSLKEAKKVCAE</sequence>
<protein>
    <recommendedName>
        <fullName evidence="12">D-alanine--D-alanine ligase</fullName>
        <ecNumber evidence="12">6.3.2.4</ecNumber>
    </recommendedName>
    <alternativeName>
        <fullName evidence="12">D-Ala-D-Ala ligase</fullName>
    </alternativeName>
    <alternativeName>
        <fullName evidence="12">D-alanylalanine synthetase</fullName>
    </alternativeName>
</protein>
<evidence type="ECO:0000256" key="11">
    <source>
        <dbReference type="ARBA" id="ARBA00023316"/>
    </source>
</evidence>
<evidence type="ECO:0000256" key="4">
    <source>
        <dbReference type="ARBA" id="ARBA00022598"/>
    </source>
</evidence>
<dbReference type="Gene3D" id="3.30.1490.20">
    <property type="entry name" value="ATP-grasp fold, A domain"/>
    <property type="match status" value="1"/>
</dbReference>
<gene>
    <name evidence="12" type="primary">ddl</name>
    <name evidence="15" type="ORF">J2Z42_001201</name>
</gene>
<dbReference type="Gene3D" id="3.40.50.20">
    <property type="match status" value="1"/>
</dbReference>
<keyword evidence="4 12" id="KW-0436">Ligase</keyword>
<evidence type="ECO:0000313" key="15">
    <source>
        <dbReference type="EMBL" id="MBP2032529.1"/>
    </source>
</evidence>
<keyword evidence="6 13" id="KW-0547">Nucleotide-binding</keyword>
<comment type="function">
    <text evidence="12">Cell wall formation.</text>
</comment>
<dbReference type="NCBIfam" id="NF002378">
    <property type="entry name" value="PRK01372.1"/>
    <property type="match status" value="1"/>
</dbReference>
<dbReference type="GO" id="GO:0008716">
    <property type="term" value="F:D-alanine-D-alanine ligase activity"/>
    <property type="evidence" value="ECO:0007669"/>
    <property type="project" value="UniProtKB-EC"/>
</dbReference>
<dbReference type="RefSeq" id="WP_209701721.1">
    <property type="nucleotide sequence ID" value="NZ_JAGGLM010000005.1"/>
</dbReference>
<keyword evidence="9 12" id="KW-0133">Cell shape</keyword>
<evidence type="ECO:0000256" key="13">
    <source>
        <dbReference type="PROSITE-ProRule" id="PRU00409"/>
    </source>
</evidence>
<dbReference type="PROSITE" id="PS00843">
    <property type="entry name" value="DALA_DALA_LIGASE_1"/>
    <property type="match status" value="1"/>
</dbReference>
<dbReference type="PROSITE" id="PS50975">
    <property type="entry name" value="ATP_GRASP"/>
    <property type="match status" value="1"/>
</dbReference>
<dbReference type="EMBL" id="JAGGLM010000005">
    <property type="protein sequence ID" value="MBP2032529.1"/>
    <property type="molecule type" value="Genomic_DNA"/>
</dbReference>
<reference evidence="15 16" key="1">
    <citation type="submission" date="2021-03" db="EMBL/GenBank/DDBJ databases">
        <title>Genomic Encyclopedia of Type Strains, Phase IV (KMG-IV): sequencing the most valuable type-strain genomes for metagenomic binning, comparative biology and taxonomic classification.</title>
        <authorList>
            <person name="Goeker M."/>
        </authorList>
    </citation>
    <scope>NUCLEOTIDE SEQUENCE [LARGE SCALE GENOMIC DNA]</scope>
    <source>
        <strain evidence="15 16">DSM 28783</strain>
    </source>
</reference>
<keyword evidence="8" id="KW-0460">Magnesium</keyword>
<evidence type="ECO:0000256" key="10">
    <source>
        <dbReference type="ARBA" id="ARBA00022984"/>
    </source>
</evidence>
<keyword evidence="10 12" id="KW-0573">Peptidoglycan synthesis</keyword>